<dbReference type="CDD" id="cd01171">
    <property type="entry name" value="YXKO-related"/>
    <property type="match status" value="1"/>
</dbReference>
<evidence type="ECO:0000259" key="21">
    <source>
        <dbReference type="PROSITE" id="PS51385"/>
    </source>
</evidence>
<evidence type="ECO:0000256" key="9">
    <source>
        <dbReference type="ARBA" id="ARBA00022958"/>
    </source>
</evidence>
<dbReference type="InterPro" id="IPR004443">
    <property type="entry name" value="YjeF_N_dom"/>
</dbReference>
<evidence type="ECO:0000256" key="15">
    <source>
        <dbReference type="ARBA" id="ARBA00048238"/>
    </source>
</evidence>
<evidence type="ECO:0000313" key="22">
    <source>
        <dbReference type="EMBL" id="AZP13883.1"/>
    </source>
</evidence>
<evidence type="ECO:0000256" key="5">
    <source>
        <dbReference type="ARBA" id="ARBA00022723"/>
    </source>
</evidence>
<sequence length="528" mass="54567">MNPAAPSNSFTHALYRKAEIRAIEAAAIADLPAGELMRAAGKAASELVQTKFTPRDGAILILAGPGDNGGDALETGQLLAARGYTVDIALCADSLLYSAAANLSLQQARASRATFISLEQILENQAPAYALVIDGLFGIGLSRAITADSVFGQLIQHINQLAEKFAIPILALDVPSGLDADTGQVIGPQGVAIEANTTLSFIADKVGLHTAAGRDYAGRVLIDSLGVADNHFPPPSGILSHAAMFAGLLPARRLDSHKGSYGEVMVIGGAHGMMGAAILAASAALYCGAGRVYVGFIDAAPAYDAQHPELMCRMAAELDFSKACVVIGPGLGNSELTASLLARALQQAPYVVIDADALNLIASSAPLRALLLARSQSLKSSIMTPHPLEAARLLGISTAQVQADRWQAALDLASQFQATIILKGAGSIIATSQQPLCINTSGNPALASGGTGDVLAGVCGALLAQQMAANDAARMAVWLHGCAADQLVEHACDAIGLTASELIPAIRNCLNQQQKKHSKPQRFQPLSK</sequence>
<dbReference type="InterPro" id="IPR029056">
    <property type="entry name" value="Ribokinase-like"/>
</dbReference>
<evidence type="ECO:0000259" key="20">
    <source>
        <dbReference type="PROSITE" id="PS51383"/>
    </source>
</evidence>
<protein>
    <recommendedName>
        <fullName evidence="19">Bifunctional NAD(P)H-hydrate repair enzyme</fullName>
    </recommendedName>
    <alternativeName>
        <fullName evidence="19">Nicotinamide nucleotide repair protein</fullName>
    </alternativeName>
    <domain>
        <recommendedName>
            <fullName evidence="19">ADP-dependent (S)-NAD(P)H-hydrate dehydratase</fullName>
            <ecNumber evidence="19">4.2.1.136</ecNumber>
        </recommendedName>
        <alternativeName>
            <fullName evidence="19">ADP-dependent NAD(P)HX dehydratase</fullName>
        </alternativeName>
    </domain>
    <domain>
        <recommendedName>
            <fullName evidence="19">NAD(P)H-hydrate epimerase</fullName>
            <ecNumber evidence="19">5.1.99.6</ecNumber>
        </recommendedName>
    </domain>
</protein>
<feature type="binding site" evidence="18">
    <location>
        <begin position="67"/>
        <end position="71"/>
    </location>
    <ligand>
        <name>(6S)-NADPHX</name>
        <dbReference type="ChEBI" id="CHEBI:64076"/>
    </ligand>
</feature>
<dbReference type="GO" id="GO:0005524">
    <property type="term" value="F:ATP binding"/>
    <property type="evidence" value="ECO:0007669"/>
    <property type="project" value="UniProtKB-UniRule"/>
</dbReference>
<comment type="cofactor">
    <cofactor evidence="18 19">
        <name>K(+)</name>
        <dbReference type="ChEBI" id="CHEBI:29103"/>
    </cofactor>
    <text evidence="18 19">Binds 1 potassium ion per subunit.</text>
</comment>
<evidence type="ECO:0000256" key="19">
    <source>
        <dbReference type="PIRNR" id="PIRNR017184"/>
    </source>
</evidence>
<evidence type="ECO:0000256" key="16">
    <source>
        <dbReference type="ARBA" id="ARBA00049209"/>
    </source>
</evidence>
<dbReference type="Gene3D" id="3.40.50.10260">
    <property type="entry name" value="YjeF N-terminal domain"/>
    <property type="match status" value="1"/>
</dbReference>
<dbReference type="GO" id="GO:0046872">
    <property type="term" value="F:metal ion binding"/>
    <property type="evidence" value="ECO:0007669"/>
    <property type="project" value="UniProtKB-UniRule"/>
</dbReference>
<feature type="binding site" evidence="18">
    <location>
        <position position="134"/>
    </location>
    <ligand>
        <name>K(+)</name>
        <dbReference type="ChEBI" id="CHEBI:29103"/>
    </ligand>
</feature>
<comment type="similarity">
    <text evidence="4 19">In the C-terminal section; belongs to the NnrD/CARKD family.</text>
</comment>
<comment type="function">
    <text evidence="17">Catalyzes the dehydration of the S-form of NAD(P)HX at the expense of ADP, which is converted to AMP. Together with NAD(P)HX epimerase, which catalyzes the epimerization of the S- and R-forms, the enzyme allows the repair of both epimers of NAD(P)HX, a damaged form of NAD(P)H that is a result of enzymatic or heat-dependent hydration.</text>
</comment>
<proteinExistence type="inferred from homology"/>
<comment type="function">
    <text evidence="18">Catalyzes the epimerization of the S- and R-forms of NAD(P)HX, a damaged form of NAD(P)H that is a result of enzymatic or heat-dependent hydration. This is a prerequisite for the S-specific NAD(P)H-hydrate dehydratase to allow the repair of both epimers of NAD(P)HX.</text>
</comment>
<feature type="domain" description="YjeF C-terminal" evidence="20">
    <location>
        <begin position="241"/>
        <end position="513"/>
    </location>
</feature>
<feature type="binding site" evidence="18">
    <location>
        <position position="68"/>
    </location>
    <ligand>
        <name>K(+)</name>
        <dbReference type="ChEBI" id="CHEBI:29103"/>
    </ligand>
</feature>
<comment type="subunit">
    <text evidence="17">Homotetramer.</text>
</comment>
<evidence type="ECO:0000256" key="4">
    <source>
        <dbReference type="ARBA" id="ARBA00009524"/>
    </source>
</evidence>
<evidence type="ECO:0000256" key="6">
    <source>
        <dbReference type="ARBA" id="ARBA00022741"/>
    </source>
</evidence>
<evidence type="ECO:0000256" key="17">
    <source>
        <dbReference type="HAMAP-Rule" id="MF_01965"/>
    </source>
</evidence>
<dbReference type="OrthoDB" id="9806925at2"/>
<comment type="similarity">
    <text evidence="17">Belongs to the NnrD/CARKD family.</text>
</comment>
<dbReference type="NCBIfam" id="TIGR00197">
    <property type="entry name" value="yjeF_nterm"/>
    <property type="match status" value="1"/>
</dbReference>
<dbReference type="Gene3D" id="3.40.1190.20">
    <property type="match status" value="1"/>
</dbReference>
<keyword evidence="12 17" id="KW-0456">Lyase</keyword>
<dbReference type="GO" id="GO:0052856">
    <property type="term" value="F:NAD(P)HX epimerase activity"/>
    <property type="evidence" value="ECO:0007669"/>
    <property type="project" value="UniProtKB-UniRule"/>
</dbReference>
<accession>A0A3S9HP37</accession>
<feature type="binding site" evidence="17">
    <location>
        <position position="453"/>
    </location>
    <ligand>
        <name>(6S)-NADPHX</name>
        <dbReference type="ChEBI" id="CHEBI:64076"/>
    </ligand>
</feature>
<dbReference type="Pfam" id="PF01256">
    <property type="entry name" value="Carb_kinase"/>
    <property type="match status" value="1"/>
</dbReference>
<reference evidence="22 23" key="1">
    <citation type="journal article" date="2011" name="Int. J. Syst. Evol. Microbiol.">
        <title>Description of Undibacterium oligocarboniphilum sp. nov., isolated from purified water, and Undibacterium pigrum strain CCUG 49012 as the type strain of Undibacterium parvum sp. nov., and emended descriptions of the genus Undibacterium and the species Undibacterium pigrum.</title>
        <authorList>
            <person name="Eder W."/>
            <person name="Wanner G."/>
            <person name="Ludwig W."/>
            <person name="Busse H.J."/>
            <person name="Ziemke-Kageler F."/>
            <person name="Lang E."/>
        </authorList>
    </citation>
    <scope>NUCLEOTIDE SEQUENCE [LARGE SCALE GENOMIC DNA]</scope>
    <source>
        <strain evidence="22 23">DSM 23061</strain>
    </source>
</reference>
<comment type="catalytic activity">
    <reaction evidence="15 17 19">
        <text>(6S)-NADHX + ADP = AMP + phosphate + NADH + H(+)</text>
        <dbReference type="Rhea" id="RHEA:32223"/>
        <dbReference type="ChEBI" id="CHEBI:15378"/>
        <dbReference type="ChEBI" id="CHEBI:43474"/>
        <dbReference type="ChEBI" id="CHEBI:57945"/>
        <dbReference type="ChEBI" id="CHEBI:64074"/>
        <dbReference type="ChEBI" id="CHEBI:456215"/>
        <dbReference type="ChEBI" id="CHEBI:456216"/>
        <dbReference type="EC" id="4.2.1.136"/>
    </reaction>
</comment>
<keyword evidence="13" id="KW-0511">Multifunctional enzyme</keyword>
<keyword evidence="5 18" id="KW-0479">Metal-binding</keyword>
<keyword evidence="8 17" id="KW-0521">NADP</keyword>
<dbReference type="PIRSF" id="PIRSF017184">
    <property type="entry name" value="Nnr"/>
    <property type="match status" value="1"/>
</dbReference>
<dbReference type="PANTHER" id="PTHR12592">
    <property type="entry name" value="ATP-DEPENDENT (S)-NAD(P)H-HYDRATE DEHYDRATASE FAMILY MEMBER"/>
    <property type="match status" value="1"/>
</dbReference>
<dbReference type="EC" id="4.2.1.136" evidence="19"/>
<dbReference type="Pfam" id="PF03853">
    <property type="entry name" value="YjeF_N"/>
    <property type="match status" value="1"/>
</dbReference>
<evidence type="ECO:0000256" key="14">
    <source>
        <dbReference type="ARBA" id="ARBA00025153"/>
    </source>
</evidence>
<evidence type="ECO:0000256" key="2">
    <source>
        <dbReference type="ARBA" id="ARBA00000909"/>
    </source>
</evidence>
<comment type="cofactor">
    <cofactor evidence="17">
        <name>Mg(2+)</name>
        <dbReference type="ChEBI" id="CHEBI:18420"/>
    </cofactor>
</comment>
<gene>
    <name evidence="18" type="primary">nnrE</name>
    <name evidence="17" type="synonym">nnrD</name>
    <name evidence="22" type="ORF">EJN92_18925</name>
</gene>
<evidence type="ECO:0000313" key="23">
    <source>
        <dbReference type="Proteomes" id="UP000275663"/>
    </source>
</evidence>
<dbReference type="KEGG" id="upv:EJN92_18925"/>
<evidence type="ECO:0000256" key="18">
    <source>
        <dbReference type="HAMAP-Rule" id="MF_01966"/>
    </source>
</evidence>
<organism evidence="22 23">
    <name type="scientific">Undibacterium parvum</name>
    <dbReference type="NCBI Taxonomy" id="401471"/>
    <lineage>
        <taxon>Bacteria</taxon>
        <taxon>Pseudomonadati</taxon>
        <taxon>Pseudomonadota</taxon>
        <taxon>Betaproteobacteria</taxon>
        <taxon>Burkholderiales</taxon>
        <taxon>Oxalobacteraceae</taxon>
        <taxon>Undibacterium</taxon>
    </lineage>
</organism>
<dbReference type="RefSeq" id="WP_126129252.1">
    <property type="nucleotide sequence ID" value="NZ_CP034464.1"/>
</dbReference>
<evidence type="ECO:0000256" key="11">
    <source>
        <dbReference type="ARBA" id="ARBA00023235"/>
    </source>
</evidence>
<comment type="caution">
    <text evidence="18">Lacks conserved residue(s) required for the propagation of feature annotation.</text>
</comment>
<dbReference type="GO" id="GO:0110051">
    <property type="term" value="P:metabolite repair"/>
    <property type="evidence" value="ECO:0007669"/>
    <property type="project" value="TreeGrafter"/>
</dbReference>
<dbReference type="EMBL" id="CP034464">
    <property type="protein sequence ID" value="AZP13883.1"/>
    <property type="molecule type" value="Genomic_DNA"/>
</dbReference>
<evidence type="ECO:0000256" key="1">
    <source>
        <dbReference type="ARBA" id="ARBA00000013"/>
    </source>
</evidence>
<dbReference type="HAMAP" id="MF_01965">
    <property type="entry name" value="NADHX_dehydratase"/>
    <property type="match status" value="1"/>
</dbReference>
<keyword evidence="7 17" id="KW-0067">ATP-binding</keyword>
<keyword evidence="9 18" id="KW-0630">Potassium</keyword>
<dbReference type="SUPFAM" id="SSF53613">
    <property type="entry name" value="Ribokinase-like"/>
    <property type="match status" value="1"/>
</dbReference>
<feature type="binding site" evidence="18">
    <location>
        <position position="176"/>
    </location>
    <ligand>
        <name>K(+)</name>
        <dbReference type="ChEBI" id="CHEBI:29103"/>
    </ligand>
</feature>
<dbReference type="SUPFAM" id="SSF64153">
    <property type="entry name" value="YjeF N-terminal domain-like"/>
    <property type="match status" value="1"/>
</dbReference>
<comment type="catalytic activity">
    <reaction evidence="1 18 19">
        <text>(6R)-NADHX = (6S)-NADHX</text>
        <dbReference type="Rhea" id="RHEA:32215"/>
        <dbReference type="ChEBI" id="CHEBI:64074"/>
        <dbReference type="ChEBI" id="CHEBI:64075"/>
        <dbReference type="EC" id="5.1.99.6"/>
    </reaction>
</comment>
<dbReference type="HAMAP" id="MF_01966">
    <property type="entry name" value="NADHX_epimerase"/>
    <property type="match status" value="1"/>
</dbReference>
<dbReference type="PANTHER" id="PTHR12592:SF0">
    <property type="entry name" value="ATP-DEPENDENT (S)-NAD(P)H-HYDRATE DEHYDRATASE"/>
    <property type="match status" value="1"/>
</dbReference>
<comment type="catalytic activity">
    <reaction evidence="16 17 19">
        <text>(6S)-NADPHX + ADP = AMP + phosphate + NADPH + H(+)</text>
        <dbReference type="Rhea" id="RHEA:32235"/>
        <dbReference type="ChEBI" id="CHEBI:15378"/>
        <dbReference type="ChEBI" id="CHEBI:43474"/>
        <dbReference type="ChEBI" id="CHEBI:57783"/>
        <dbReference type="ChEBI" id="CHEBI:64076"/>
        <dbReference type="ChEBI" id="CHEBI:456215"/>
        <dbReference type="ChEBI" id="CHEBI:456216"/>
        <dbReference type="EC" id="4.2.1.136"/>
    </reaction>
</comment>
<keyword evidence="6 17" id="KW-0547">Nucleotide-binding</keyword>
<feature type="binding site" evidence="17">
    <location>
        <position position="330"/>
    </location>
    <ligand>
        <name>(6S)-NADPHX</name>
        <dbReference type="ChEBI" id="CHEBI:64076"/>
    </ligand>
</feature>
<dbReference type="GO" id="GO:0052855">
    <property type="term" value="F:ADP-dependent NAD(P)H-hydrate dehydratase activity"/>
    <property type="evidence" value="ECO:0007669"/>
    <property type="project" value="UniProtKB-UniRule"/>
</dbReference>
<dbReference type="InterPro" id="IPR030677">
    <property type="entry name" value="Nnr"/>
</dbReference>
<dbReference type="PROSITE" id="PS51383">
    <property type="entry name" value="YJEF_C_3"/>
    <property type="match status" value="1"/>
</dbReference>
<dbReference type="AlphaFoldDB" id="A0A3S9HP37"/>
<feature type="binding site" evidence="18">
    <location>
        <begin position="138"/>
        <end position="144"/>
    </location>
    <ligand>
        <name>(6S)-NADPHX</name>
        <dbReference type="ChEBI" id="CHEBI:64076"/>
    </ligand>
</feature>
<dbReference type="PROSITE" id="PS51385">
    <property type="entry name" value="YJEF_N"/>
    <property type="match status" value="1"/>
</dbReference>
<comment type="catalytic activity">
    <reaction evidence="2 18 19">
        <text>(6R)-NADPHX = (6S)-NADPHX</text>
        <dbReference type="Rhea" id="RHEA:32227"/>
        <dbReference type="ChEBI" id="CHEBI:64076"/>
        <dbReference type="ChEBI" id="CHEBI:64077"/>
        <dbReference type="EC" id="5.1.99.6"/>
    </reaction>
</comment>
<comment type="similarity">
    <text evidence="3 19">In the N-terminal section; belongs to the NnrE/AIBP family.</text>
</comment>
<feature type="binding site" evidence="17">
    <location>
        <position position="386"/>
    </location>
    <ligand>
        <name>(6S)-NADPHX</name>
        <dbReference type="ChEBI" id="CHEBI:64076"/>
    </ligand>
</feature>
<evidence type="ECO:0000256" key="8">
    <source>
        <dbReference type="ARBA" id="ARBA00022857"/>
    </source>
</evidence>
<comment type="function">
    <text evidence="14 19">Bifunctional enzyme that catalyzes the epimerization of the S- and R-forms of NAD(P)HX and the dehydration of the S-form of NAD(P)HX at the expense of ADP, which is converted to AMP. This allows the repair of both epimers of NAD(P)HX, a damaged form of NAD(P)H that is a result of enzymatic or heat-dependent hydration.</text>
</comment>
<keyword evidence="10 17" id="KW-0520">NAD</keyword>
<dbReference type="Proteomes" id="UP000275663">
    <property type="component" value="Chromosome"/>
</dbReference>
<evidence type="ECO:0000256" key="7">
    <source>
        <dbReference type="ARBA" id="ARBA00022840"/>
    </source>
</evidence>
<feature type="binding site" evidence="17">
    <location>
        <position position="452"/>
    </location>
    <ligand>
        <name>AMP</name>
        <dbReference type="ChEBI" id="CHEBI:456215"/>
    </ligand>
</feature>
<comment type="similarity">
    <text evidence="18">Belongs to the NnrE/AIBP family.</text>
</comment>
<feature type="domain" description="YjeF N-terminal" evidence="21">
    <location>
        <begin position="20"/>
        <end position="233"/>
    </location>
</feature>
<name>A0A3S9HP37_9BURK</name>
<keyword evidence="23" id="KW-1185">Reference proteome</keyword>
<dbReference type="EC" id="5.1.99.6" evidence="19"/>
<evidence type="ECO:0000256" key="12">
    <source>
        <dbReference type="ARBA" id="ARBA00023239"/>
    </source>
</evidence>
<feature type="binding site" evidence="17">
    <location>
        <begin position="423"/>
        <end position="427"/>
    </location>
    <ligand>
        <name>AMP</name>
        <dbReference type="ChEBI" id="CHEBI:456215"/>
    </ligand>
</feature>
<dbReference type="InterPro" id="IPR000631">
    <property type="entry name" value="CARKD"/>
</dbReference>
<evidence type="ECO:0000256" key="13">
    <source>
        <dbReference type="ARBA" id="ARBA00023268"/>
    </source>
</evidence>
<dbReference type="NCBIfam" id="TIGR00196">
    <property type="entry name" value="yjeF_cterm"/>
    <property type="match status" value="1"/>
</dbReference>
<feature type="binding site" evidence="17">
    <location>
        <position position="276"/>
    </location>
    <ligand>
        <name>(6S)-NADPHX</name>
        <dbReference type="ChEBI" id="CHEBI:64076"/>
    </ligand>
</feature>
<feature type="binding site" evidence="18">
    <location>
        <position position="173"/>
    </location>
    <ligand>
        <name>(6S)-NADPHX</name>
        <dbReference type="ChEBI" id="CHEBI:64076"/>
    </ligand>
</feature>
<keyword evidence="11 18" id="KW-0413">Isomerase</keyword>
<dbReference type="InterPro" id="IPR036652">
    <property type="entry name" value="YjeF_N_dom_sf"/>
</dbReference>
<dbReference type="GO" id="GO:0046496">
    <property type="term" value="P:nicotinamide nucleotide metabolic process"/>
    <property type="evidence" value="ECO:0007669"/>
    <property type="project" value="UniProtKB-UniRule"/>
</dbReference>
<evidence type="ECO:0000256" key="3">
    <source>
        <dbReference type="ARBA" id="ARBA00006001"/>
    </source>
</evidence>
<evidence type="ECO:0000256" key="10">
    <source>
        <dbReference type="ARBA" id="ARBA00023027"/>
    </source>
</evidence>